<dbReference type="InterPro" id="IPR045086">
    <property type="entry name" value="OBG_GTPase"/>
</dbReference>
<dbReference type="GO" id="GO:0042254">
    <property type="term" value="P:ribosome biogenesis"/>
    <property type="evidence" value="ECO:0007669"/>
    <property type="project" value="UniProtKB-UniRule"/>
</dbReference>
<dbReference type="Gene3D" id="2.70.210.12">
    <property type="entry name" value="GTP1/OBG domain"/>
    <property type="match status" value="1"/>
</dbReference>
<protein>
    <recommendedName>
        <fullName evidence="11">GTP-binding protein 10</fullName>
    </recommendedName>
</protein>
<keyword evidence="10" id="KW-1185">Reference proteome</keyword>
<reference evidence="9 10" key="1">
    <citation type="submission" date="2024-05" db="EMBL/GenBank/DDBJ databases">
        <authorList>
            <person name="Wallberg A."/>
        </authorList>
    </citation>
    <scope>NUCLEOTIDE SEQUENCE [LARGE SCALE GENOMIC DNA]</scope>
</reference>
<feature type="domain" description="Obg" evidence="8">
    <location>
        <begin position="5"/>
        <end position="140"/>
    </location>
</feature>
<gene>
    <name evidence="9" type="ORF">MNOR_LOCUS35963</name>
</gene>
<dbReference type="InterPro" id="IPR027417">
    <property type="entry name" value="P-loop_NTPase"/>
</dbReference>
<comment type="similarity">
    <text evidence="2">Belongs to the TRAFAC class OBG-HflX-like GTPase superfamily. OBG GTPase family.</text>
</comment>
<evidence type="ECO:0000259" key="7">
    <source>
        <dbReference type="PROSITE" id="PS51710"/>
    </source>
</evidence>
<dbReference type="EMBL" id="CAXKWB010062651">
    <property type="protein sequence ID" value="CAL4185574.1"/>
    <property type="molecule type" value="Genomic_DNA"/>
</dbReference>
<dbReference type="Proteomes" id="UP001497623">
    <property type="component" value="Unassembled WGS sequence"/>
</dbReference>
<evidence type="ECO:0000256" key="3">
    <source>
        <dbReference type="ARBA" id="ARBA00022517"/>
    </source>
</evidence>
<dbReference type="CDD" id="cd01898">
    <property type="entry name" value="Obg"/>
    <property type="match status" value="1"/>
</dbReference>
<organism evidence="9 10">
    <name type="scientific">Meganyctiphanes norvegica</name>
    <name type="common">Northern krill</name>
    <name type="synonym">Thysanopoda norvegica</name>
    <dbReference type="NCBI Taxonomy" id="48144"/>
    <lineage>
        <taxon>Eukaryota</taxon>
        <taxon>Metazoa</taxon>
        <taxon>Ecdysozoa</taxon>
        <taxon>Arthropoda</taxon>
        <taxon>Crustacea</taxon>
        <taxon>Multicrustacea</taxon>
        <taxon>Malacostraca</taxon>
        <taxon>Eumalacostraca</taxon>
        <taxon>Eucarida</taxon>
        <taxon>Euphausiacea</taxon>
        <taxon>Euphausiidae</taxon>
        <taxon>Meganyctiphanes</taxon>
    </lineage>
</organism>
<dbReference type="Gene3D" id="3.40.50.300">
    <property type="entry name" value="P-loop containing nucleotide triphosphate hydrolases"/>
    <property type="match status" value="1"/>
</dbReference>
<dbReference type="Pfam" id="PF01926">
    <property type="entry name" value="MMR_HSR1"/>
    <property type="match status" value="1"/>
</dbReference>
<evidence type="ECO:0000256" key="4">
    <source>
        <dbReference type="ARBA" id="ARBA00022741"/>
    </source>
</evidence>
<dbReference type="SUPFAM" id="SSF52540">
    <property type="entry name" value="P-loop containing nucleoside triphosphate hydrolases"/>
    <property type="match status" value="1"/>
</dbReference>
<keyword evidence="4" id="KW-0547">Nucleotide-binding</keyword>
<feature type="non-terminal residue" evidence="9">
    <location>
        <position position="370"/>
    </location>
</feature>
<comment type="caution">
    <text evidence="9">The sequence shown here is derived from an EMBL/GenBank/DDBJ whole genome shotgun (WGS) entry which is preliminary data.</text>
</comment>
<dbReference type="PROSITE" id="PS51710">
    <property type="entry name" value="G_OBG"/>
    <property type="match status" value="1"/>
</dbReference>
<keyword evidence="3" id="KW-0690">Ribosome biogenesis</keyword>
<evidence type="ECO:0000313" key="9">
    <source>
        <dbReference type="EMBL" id="CAL4185574.1"/>
    </source>
</evidence>
<feature type="domain" description="OBG-type G" evidence="7">
    <location>
        <begin position="141"/>
        <end position="337"/>
    </location>
</feature>
<keyword evidence="5" id="KW-0342">GTP-binding</keyword>
<dbReference type="GO" id="GO:0005525">
    <property type="term" value="F:GTP binding"/>
    <property type="evidence" value="ECO:0007669"/>
    <property type="project" value="UniProtKB-KW"/>
</dbReference>
<dbReference type="PIRSF" id="PIRSF002401">
    <property type="entry name" value="GTP_bd_Obg/CgtA"/>
    <property type="match status" value="1"/>
</dbReference>
<dbReference type="InterPro" id="IPR014100">
    <property type="entry name" value="GTP-bd_Obg/CgtA"/>
</dbReference>
<evidence type="ECO:0000256" key="2">
    <source>
        <dbReference type="ARBA" id="ARBA00007699"/>
    </source>
</evidence>
<dbReference type="PANTHER" id="PTHR11702">
    <property type="entry name" value="DEVELOPMENTALLY REGULATED GTP-BINDING PROTEIN-RELATED"/>
    <property type="match status" value="1"/>
</dbReference>
<keyword evidence="6" id="KW-0539">Nucleus</keyword>
<dbReference type="AlphaFoldDB" id="A0AAV2SF42"/>
<dbReference type="GO" id="GO:0005739">
    <property type="term" value="C:mitochondrion"/>
    <property type="evidence" value="ECO:0007669"/>
    <property type="project" value="TreeGrafter"/>
</dbReference>
<dbReference type="PROSITE" id="PS51883">
    <property type="entry name" value="OBG"/>
    <property type="match status" value="1"/>
</dbReference>
<dbReference type="GO" id="GO:0000287">
    <property type="term" value="F:magnesium ion binding"/>
    <property type="evidence" value="ECO:0007669"/>
    <property type="project" value="InterPro"/>
</dbReference>
<dbReference type="InterPro" id="IPR006169">
    <property type="entry name" value="GTP1_OBG_dom"/>
</dbReference>
<dbReference type="InterPro" id="IPR006073">
    <property type="entry name" value="GTP-bd"/>
</dbReference>
<dbReference type="PRINTS" id="PR00326">
    <property type="entry name" value="GTP1OBG"/>
</dbReference>
<evidence type="ECO:0000256" key="6">
    <source>
        <dbReference type="ARBA" id="ARBA00023242"/>
    </source>
</evidence>
<evidence type="ECO:0008006" key="11">
    <source>
        <dbReference type="Google" id="ProtNLM"/>
    </source>
</evidence>
<accession>A0AAV2SF42</accession>
<dbReference type="Pfam" id="PF01018">
    <property type="entry name" value="GTP1_OBG"/>
    <property type="match status" value="1"/>
</dbReference>
<dbReference type="GO" id="GO:0005730">
    <property type="term" value="C:nucleolus"/>
    <property type="evidence" value="ECO:0007669"/>
    <property type="project" value="UniProtKB-SubCell"/>
</dbReference>
<dbReference type="PANTHER" id="PTHR11702:SF43">
    <property type="entry name" value="GTP-BINDING PROTEIN 10"/>
    <property type="match status" value="1"/>
</dbReference>
<evidence type="ECO:0000256" key="5">
    <source>
        <dbReference type="ARBA" id="ARBA00023134"/>
    </source>
</evidence>
<name>A0AAV2SF42_MEGNR</name>
<comment type="subcellular location">
    <subcellularLocation>
        <location evidence="1">Nucleus</location>
        <location evidence="1">Nucleolus</location>
    </subcellularLocation>
</comment>
<sequence length="370" mass="40794">MKIKKNFIDALRIHVKGGHGGNGFPKFGGIGGKGGDIYVETVEKQTLAGTLSKNPEKRYIANNGGHSKQHCIIGQPGEDLVIPVPSGITVTSDNNKNLGDLNVVGKRVMVSQGGTGGNSRNKFIGQKGQNRNINLILRLIADIGLVGFPNAGKSTLLKAVSNAKPKIASYPFTTLEPMIGTLDYDDGRKITLADLPGLVEGAWANVGMGHSFLRHVERTKVLLYIVDINGFRLGPKYPHRSAIESVILLNKELELYRPDLVEKPSLLVINKMDTANAEEKLLKTLKDLKKIQKVSENFPEEMRPAQFVKFDDVIPCSAKENQESVNHVKLRLRDILDFSVIEGDAMVSQEIKLREQVKRKLSESNIRILF</sequence>
<dbReference type="InterPro" id="IPR036726">
    <property type="entry name" value="GTP1_OBG_dom_sf"/>
</dbReference>
<dbReference type="GO" id="GO:0003924">
    <property type="term" value="F:GTPase activity"/>
    <property type="evidence" value="ECO:0007669"/>
    <property type="project" value="InterPro"/>
</dbReference>
<dbReference type="InterPro" id="IPR031167">
    <property type="entry name" value="G_OBG"/>
</dbReference>
<evidence type="ECO:0000313" key="10">
    <source>
        <dbReference type="Proteomes" id="UP001497623"/>
    </source>
</evidence>
<evidence type="ECO:0000259" key="8">
    <source>
        <dbReference type="PROSITE" id="PS51883"/>
    </source>
</evidence>
<dbReference type="SUPFAM" id="SSF82051">
    <property type="entry name" value="Obg GTP-binding protein N-terminal domain"/>
    <property type="match status" value="1"/>
</dbReference>
<proteinExistence type="inferred from homology"/>
<evidence type="ECO:0000256" key="1">
    <source>
        <dbReference type="ARBA" id="ARBA00004604"/>
    </source>
</evidence>